<dbReference type="InterPro" id="IPR015422">
    <property type="entry name" value="PyrdxlP-dep_Trfase_small"/>
</dbReference>
<keyword evidence="3" id="KW-0266">Ethylene biosynthesis</keyword>
<gene>
    <name evidence="11" type="ORF">BHM03_00035752</name>
</gene>
<dbReference type="InterPro" id="IPR004839">
    <property type="entry name" value="Aminotransferase_I/II_large"/>
</dbReference>
<evidence type="ECO:0000256" key="6">
    <source>
        <dbReference type="ARBA" id="ARBA00023239"/>
    </source>
</evidence>
<dbReference type="Pfam" id="PF00155">
    <property type="entry name" value="Aminotran_1_2"/>
    <property type="match status" value="1"/>
</dbReference>
<dbReference type="InterPro" id="IPR050478">
    <property type="entry name" value="Ethylene_sulfur-biosynth"/>
</dbReference>
<evidence type="ECO:0000256" key="9">
    <source>
        <dbReference type="ARBA" id="ARBA00049554"/>
    </source>
</evidence>
<evidence type="ECO:0000256" key="2">
    <source>
        <dbReference type="ARBA" id="ARBA00007441"/>
    </source>
</evidence>
<dbReference type="Gene3D" id="3.40.640.10">
    <property type="entry name" value="Type I PLP-dependent aspartate aminotransferase-like (Major domain)"/>
    <property type="match status" value="1"/>
</dbReference>
<evidence type="ECO:0000256" key="4">
    <source>
        <dbReference type="ARBA" id="ARBA00022691"/>
    </source>
</evidence>
<dbReference type="InterPro" id="IPR015424">
    <property type="entry name" value="PyrdxlP-dep_Trfase"/>
</dbReference>
<reference evidence="11" key="1">
    <citation type="journal article" date="2018" name="Data Brief">
        <title>Genome sequence data from 17 accessions of Ensete ventricosum, a staple food crop for millions in Ethiopia.</title>
        <authorList>
            <person name="Yemataw Z."/>
            <person name="Muzemil S."/>
            <person name="Ambachew D."/>
            <person name="Tripathi L."/>
            <person name="Tesfaye K."/>
            <person name="Chala A."/>
            <person name="Farbos A."/>
            <person name="O'Neill P."/>
            <person name="Moore K."/>
            <person name="Grant M."/>
            <person name="Studholme D.J."/>
        </authorList>
    </citation>
    <scope>NUCLEOTIDE SEQUENCE [LARGE SCALE GENOMIC DNA]</scope>
    <source>
        <tissue evidence="11">Leaf</tissue>
    </source>
</reference>
<dbReference type="InterPro" id="IPR015421">
    <property type="entry name" value="PyrdxlP-dep_Trfase_major"/>
</dbReference>
<dbReference type="AlphaFoldDB" id="A0A445MJB6"/>
<evidence type="ECO:0000256" key="8">
    <source>
        <dbReference type="ARBA" id="ARBA00039053"/>
    </source>
</evidence>
<dbReference type="PANTHER" id="PTHR43795">
    <property type="entry name" value="BIFUNCTIONAL ASPARTATE AMINOTRANSFERASE AND GLUTAMATE/ASPARTATE-PREPHENATE AMINOTRANSFERASE-RELATED"/>
    <property type="match status" value="1"/>
</dbReference>
<dbReference type="PANTHER" id="PTHR43795:SF6">
    <property type="entry name" value="1-AMINOCYCLOPROPANE-1-CARBOXYLATE SYNTHASE 6"/>
    <property type="match status" value="1"/>
</dbReference>
<dbReference type="PROSITE" id="PS00105">
    <property type="entry name" value="AA_TRANSFER_CLASS_1"/>
    <property type="match status" value="1"/>
</dbReference>
<protein>
    <recommendedName>
        <fullName evidence="8">1-aminocyclopropane-1-carboxylate synthase</fullName>
        <ecNumber evidence="8">4.4.1.14</ecNumber>
    </recommendedName>
</protein>
<evidence type="ECO:0000259" key="10">
    <source>
        <dbReference type="Pfam" id="PF00155"/>
    </source>
</evidence>
<feature type="domain" description="Aminotransferase class I/classII large" evidence="10">
    <location>
        <begin position="160"/>
        <end position="529"/>
    </location>
</feature>
<evidence type="ECO:0000313" key="11">
    <source>
        <dbReference type="EMBL" id="RZR74349.1"/>
    </source>
</evidence>
<dbReference type="InterPro" id="IPR004838">
    <property type="entry name" value="NHTrfase_class1_PyrdxlP-BS"/>
</dbReference>
<organism evidence="11">
    <name type="scientific">Ensete ventricosum</name>
    <name type="common">Abyssinian banana</name>
    <name type="synonym">Musa ensete</name>
    <dbReference type="NCBI Taxonomy" id="4639"/>
    <lineage>
        <taxon>Eukaryota</taxon>
        <taxon>Viridiplantae</taxon>
        <taxon>Streptophyta</taxon>
        <taxon>Embryophyta</taxon>
        <taxon>Tracheophyta</taxon>
        <taxon>Spermatophyta</taxon>
        <taxon>Magnoliopsida</taxon>
        <taxon>Liliopsida</taxon>
        <taxon>Zingiberales</taxon>
        <taxon>Musaceae</taxon>
        <taxon>Ensete</taxon>
    </lineage>
</organism>
<dbReference type="Gene3D" id="3.90.1150.10">
    <property type="entry name" value="Aspartate Aminotransferase, domain 1"/>
    <property type="match status" value="1"/>
</dbReference>
<accession>A0A445MJB6</accession>
<keyword evidence="4" id="KW-0949">S-adenosyl-L-methionine</keyword>
<evidence type="ECO:0000256" key="5">
    <source>
        <dbReference type="ARBA" id="ARBA00022898"/>
    </source>
</evidence>
<dbReference type="CDD" id="cd00609">
    <property type="entry name" value="AAT_like"/>
    <property type="match status" value="1"/>
</dbReference>
<dbReference type="SUPFAM" id="SSF53383">
    <property type="entry name" value="PLP-dependent transferases"/>
    <property type="match status" value="1"/>
</dbReference>
<keyword evidence="6" id="KW-0456">Lyase</keyword>
<comment type="catalytic activity">
    <reaction evidence="9">
        <text>S-adenosyl-L-methionine = 1-aminocyclopropane-1-carboxylate + S-methyl-5'-thioadenosine + H(+)</text>
        <dbReference type="Rhea" id="RHEA:21744"/>
        <dbReference type="ChEBI" id="CHEBI:15378"/>
        <dbReference type="ChEBI" id="CHEBI:17509"/>
        <dbReference type="ChEBI" id="CHEBI:58360"/>
        <dbReference type="ChEBI" id="CHEBI:59789"/>
        <dbReference type="EC" id="4.4.1.14"/>
    </reaction>
</comment>
<comment type="similarity">
    <text evidence="2">Belongs to the class-I pyridoxal-phosphate-dependent aminotransferase family.</text>
</comment>
<keyword evidence="5" id="KW-0663">Pyridoxal phosphate</keyword>
<evidence type="ECO:0000256" key="7">
    <source>
        <dbReference type="ARBA" id="ARBA00037888"/>
    </source>
</evidence>
<evidence type="ECO:0000256" key="1">
    <source>
        <dbReference type="ARBA" id="ARBA00001933"/>
    </source>
</evidence>
<comment type="pathway">
    <text evidence="7">Alkene biosynthesis; ethylene biosynthesis via S-adenosyl-L-methionine; ethylene from S-adenosyl-L-methionine: step 1/2.</text>
</comment>
<sequence>MFSATNTAVKPFFVDVASPSVRNNHSSIRSLAGRKFHASDDRAESHGRNGAFLILLLLLLCVPEIINWSHEDVWRGAPKSADPLPDRDQRRPWRELLLLRWVEGLRERSFPPHRQPQGGHPNGTRRKPGWSTFVVTLNRKCLPCVANLMDFWSSFPQLSLDLIQDWMKKNPQASICTEEGVSEFKEIANFQDYHGLRAFRKAIAQFMEKVRGGRARFDPDRIVMSGGATGAQETIAFCLADPGEAFLIPTPYYPGFDRDFRWRTGVQLLPIHCHSSNKFKITHAALETAYRKAQNSHIRVKGVLVTNPSNPLGTTMDRETLRTLLSFVNEKRIHLVCDEIFSGTVFDKPCYVSVSEVIEDDPYCDRDLIHIAYSLSKDLGVPGFRVGVIYSYNDAVVGCARKMSSFGLVSSQTQHLLASMLGDEEFTTSFLATSRRRLCRRRRVFTEGLKRVGIHCLDGNAGLFCWMDLRPLLKEATVEAELRLWRVIINDVKLNISPGSSFHCSEPGWFRVCFANMDDKAMEVALMRIKIFVYRENDAAVPAKNKRRWDETLRLSLPRRFEDLTIMTPHLMSPHSPLVQAAT</sequence>
<dbReference type="GO" id="GO:0016847">
    <property type="term" value="F:1-aminocyclopropane-1-carboxylate synthase activity"/>
    <property type="evidence" value="ECO:0007669"/>
    <property type="project" value="UniProtKB-EC"/>
</dbReference>
<dbReference type="EC" id="4.4.1.14" evidence="8"/>
<proteinExistence type="inferred from homology"/>
<dbReference type="GO" id="GO:0009693">
    <property type="term" value="P:ethylene biosynthetic process"/>
    <property type="evidence" value="ECO:0007669"/>
    <property type="project" value="UniProtKB-KW"/>
</dbReference>
<dbReference type="GO" id="GO:0030170">
    <property type="term" value="F:pyridoxal phosphate binding"/>
    <property type="evidence" value="ECO:0007669"/>
    <property type="project" value="InterPro"/>
</dbReference>
<dbReference type="Proteomes" id="UP000290560">
    <property type="component" value="Unassembled WGS sequence"/>
</dbReference>
<dbReference type="EMBL" id="KV876207">
    <property type="protein sequence ID" value="RZR74349.1"/>
    <property type="molecule type" value="Genomic_DNA"/>
</dbReference>
<comment type="cofactor">
    <cofactor evidence="1">
        <name>pyridoxal 5'-phosphate</name>
        <dbReference type="ChEBI" id="CHEBI:597326"/>
    </cofactor>
</comment>
<dbReference type="GO" id="GO:0008483">
    <property type="term" value="F:transaminase activity"/>
    <property type="evidence" value="ECO:0007669"/>
    <property type="project" value="TreeGrafter"/>
</dbReference>
<name>A0A445MJB6_ENSVE</name>
<dbReference type="PRINTS" id="PR00753">
    <property type="entry name" value="ACCSYNTHASE"/>
</dbReference>
<evidence type="ECO:0000256" key="3">
    <source>
        <dbReference type="ARBA" id="ARBA00022666"/>
    </source>
</evidence>